<sequence>MSDSKPKTLRFILGDQLNHKHSWFNGDQEHIIYHMAEMRQETDYVKHHIQKVCAFFLAMRGFNEWMNDRGWETVYYELDHKDNEQDLEKNIKNLIKEHDIEKFEYLAPDEWRLDKQLKDICDSLDIEWEGYDTEHFYTKRKDVEKFFEGKKRMTMEYFYRDMRKKHDILIEGDKEPEGGDWNYDKSNRQKWEHDTEIPHEKGFRKDVSDIVKLLEDEGVKTFGRIDEKNFNWPVTRSDALDVLNYFCENLLVHFGDYQDAMHTEEEYLYHSRLSFTMNSKLLSPKEVIEKVIEAYRDSKDIEISQVEGFVRQILGWREFMRGIYWKEMPDYQSKNELDNKNDLPDFYWTGETKMKCLSESINNSLDNAYAHHIQRLMITGNYALLTMTEPSYVDEWYLGVYIDAVEWVEITNVRGMSQFADGGIIATKPYVSSGSYINKMSNYCKNCEYSVSKKGGEDGACPFNSLYWNFLDEKKSHFENNQRMNMIMSNLKKMDSDKLKAHKKRAQDVIENPQNY</sequence>
<protein>
    <submittedName>
        <fullName evidence="1">Cryptochrome/photolyase family protein</fullName>
    </submittedName>
</protein>
<dbReference type="Proteomes" id="UP000279600">
    <property type="component" value="Chromosome"/>
</dbReference>
<dbReference type="AlphaFoldDB" id="A0A3S9MX43"/>
<reference evidence="1 2" key="1">
    <citation type="submission" date="2018-12" db="EMBL/GenBank/DDBJ databases">
        <title>Complete genome of Nonlabens sp. MJ115.</title>
        <authorList>
            <person name="Choi H.S."/>
            <person name="Jung J."/>
        </authorList>
    </citation>
    <scope>NUCLEOTIDE SEQUENCE [LARGE SCALE GENOMIC DNA]</scope>
    <source>
        <strain evidence="1 2">MJ115</strain>
    </source>
</reference>
<dbReference type="InterPro" id="IPR036134">
    <property type="entry name" value="Crypto/Photolyase_FAD-like_sf"/>
</dbReference>
<dbReference type="Gene3D" id="1.10.579.10">
    <property type="entry name" value="DNA Cyclobutane Dipyrimidine Photolyase, subunit A, domain 3"/>
    <property type="match status" value="1"/>
</dbReference>
<accession>A0A3S9MX43</accession>
<dbReference type="Gene3D" id="3.40.50.620">
    <property type="entry name" value="HUPs"/>
    <property type="match status" value="1"/>
</dbReference>
<dbReference type="KEGG" id="noj:EJ995_06185"/>
<organism evidence="1 2">
    <name type="scientific">Nonlabens ponticola</name>
    <dbReference type="NCBI Taxonomy" id="2496866"/>
    <lineage>
        <taxon>Bacteria</taxon>
        <taxon>Pseudomonadati</taxon>
        <taxon>Bacteroidota</taxon>
        <taxon>Flavobacteriia</taxon>
        <taxon>Flavobacteriales</taxon>
        <taxon>Flavobacteriaceae</taxon>
        <taxon>Nonlabens</taxon>
    </lineage>
</organism>
<dbReference type="Pfam" id="PF04244">
    <property type="entry name" value="DPRP"/>
    <property type="match status" value="1"/>
</dbReference>
<dbReference type="InterPro" id="IPR014729">
    <property type="entry name" value="Rossmann-like_a/b/a_fold"/>
</dbReference>
<dbReference type="Gene3D" id="1.10.10.1710">
    <property type="entry name" value="Deoxyribodipyrimidine photolyase-related"/>
    <property type="match status" value="1"/>
</dbReference>
<dbReference type="PANTHER" id="PTHR38657:SF1">
    <property type="entry name" value="SLR1343 PROTEIN"/>
    <property type="match status" value="1"/>
</dbReference>
<keyword evidence="1" id="KW-0456">Lyase</keyword>
<dbReference type="GO" id="GO:0016829">
    <property type="term" value="F:lyase activity"/>
    <property type="evidence" value="ECO:0007669"/>
    <property type="project" value="UniProtKB-KW"/>
</dbReference>
<evidence type="ECO:0000313" key="2">
    <source>
        <dbReference type="Proteomes" id="UP000279600"/>
    </source>
</evidence>
<dbReference type="Gene3D" id="1.25.40.80">
    <property type="match status" value="1"/>
</dbReference>
<dbReference type="OrthoDB" id="5288100at2"/>
<keyword evidence="2" id="KW-1185">Reference proteome</keyword>
<proteinExistence type="predicted"/>
<dbReference type="EMBL" id="CP034549">
    <property type="protein sequence ID" value="AZQ43836.1"/>
    <property type="molecule type" value="Genomic_DNA"/>
</dbReference>
<name>A0A3S9MX43_9FLAO</name>
<gene>
    <name evidence="1" type="ORF">EJ995_06185</name>
</gene>
<dbReference type="InterPro" id="IPR052551">
    <property type="entry name" value="UV-DNA_repair_photolyase"/>
</dbReference>
<dbReference type="InterPro" id="IPR007357">
    <property type="entry name" value="PhrB-like"/>
</dbReference>
<evidence type="ECO:0000313" key="1">
    <source>
        <dbReference type="EMBL" id="AZQ43836.1"/>
    </source>
</evidence>
<dbReference type="SUPFAM" id="SSF48173">
    <property type="entry name" value="Cryptochrome/photolyase FAD-binding domain"/>
    <property type="match status" value="1"/>
</dbReference>
<dbReference type="RefSeq" id="WP_126446674.1">
    <property type="nucleotide sequence ID" value="NZ_CP034549.1"/>
</dbReference>
<dbReference type="PANTHER" id="PTHR38657">
    <property type="entry name" value="SLR1343 PROTEIN"/>
    <property type="match status" value="1"/>
</dbReference>